<feature type="compositionally biased region" description="Polar residues" evidence="1">
    <location>
        <begin position="481"/>
        <end position="493"/>
    </location>
</feature>
<dbReference type="GO" id="GO:0008017">
    <property type="term" value="F:microtubule binding"/>
    <property type="evidence" value="ECO:0007669"/>
    <property type="project" value="InterPro"/>
</dbReference>
<dbReference type="PANTHER" id="PTHR31355:SF4">
    <property type="entry name" value="TOG DOMAIN-CONTAINING PROTEIN"/>
    <property type="match status" value="1"/>
</dbReference>
<dbReference type="PANTHER" id="PTHR31355">
    <property type="entry name" value="MICROTUBULE-ASSOCIATED PROTEIN TORTIFOLIA1"/>
    <property type="match status" value="1"/>
</dbReference>
<protein>
    <recommendedName>
        <fullName evidence="2">TORTIFOLIA1/SINE1-2 N-terminal domain-containing protein</fullName>
    </recommendedName>
</protein>
<dbReference type="InterPro" id="IPR057600">
    <property type="entry name" value="TORTIFOLIA1/SINE1-2_N"/>
</dbReference>
<evidence type="ECO:0000313" key="3">
    <source>
        <dbReference type="EMBL" id="RYR54011.1"/>
    </source>
</evidence>
<proteinExistence type="predicted"/>
<reference evidence="3 4" key="1">
    <citation type="submission" date="2019-01" db="EMBL/GenBank/DDBJ databases">
        <title>Sequencing of cultivated peanut Arachis hypogaea provides insights into genome evolution and oil improvement.</title>
        <authorList>
            <person name="Chen X."/>
        </authorList>
    </citation>
    <scope>NUCLEOTIDE SEQUENCE [LARGE SCALE GENOMIC DNA]</scope>
    <source>
        <strain evidence="4">cv. Fuhuasheng</strain>
        <tissue evidence="3">Leaves</tissue>
    </source>
</reference>
<dbReference type="STRING" id="3818.A0A445CSV6"/>
<comment type="caution">
    <text evidence="3">The sequence shown here is derived from an EMBL/GenBank/DDBJ whole genome shotgun (WGS) entry which is preliminary data.</text>
</comment>
<accession>A0A445CSV6</accession>
<dbReference type="SUPFAM" id="SSF48371">
    <property type="entry name" value="ARM repeat"/>
    <property type="match status" value="1"/>
</dbReference>
<dbReference type="EMBL" id="SDMP01000006">
    <property type="protein sequence ID" value="RYR54011.1"/>
    <property type="molecule type" value="Genomic_DNA"/>
</dbReference>
<dbReference type="AlphaFoldDB" id="A0A445CSV6"/>
<sequence length="597" mass="65572">MGKNLSPVMQQELANLDKDPDSRKSAMKALKSYVKDLDCKAIPVFLAKVSETKETGSLSGEFTISLYEVLARVHQVKIVPMIDSIMVSIVQTLASSAGSFPLHQACSKVVPAIARYGIEPTAPEDKKRHIIHSICKPLCDSLSSSQDSLTSGAALCLKALVDSDNWRFASSEMVNRVCQNVAVALEGKSTQTNAHMGLVMSLVKRNALVVEAYARLLIQSGLRILNAGPEERNSHKRLSAIQMVNVLMKCLDPRSVFSELDLVIEEMEKCQSDKMAFVKGAAFEALQTAKRIATDRKPRYVKSPASVTGSNFGNRDYMEGENSPLSISPESCTIDFFSGYESGSVAESAISTGQYRWNSDYERRSVNRKLWSYENGGVDVSLKDGLFSKVGQENPLLEQSGSNEFPLGDGELSEEFSGFVYRNPVNRISKSTNTSPLRSRSQTTADLINIFETPRKLIQSLQDPSDVSPGSSEKQNRRYRSLSSGNIDWSPTSEFDENGSSDHTNCDCKVNQSDDEFKSDSESVSSTDDLSGDASIQPPINVVPENKNIVQTGSTGKALHKMKRKLFCGFSFVLLAMATPLIWISSQQDQGHYLVPT</sequence>
<dbReference type="Gene3D" id="1.25.10.10">
    <property type="entry name" value="Leucine-rich Repeat Variant"/>
    <property type="match status" value="1"/>
</dbReference>
<dbReference type="FunFam" id="1.25.10.10:FF:000275">
    <property type="entry name" value="protein SINE1 isoform X1"/>
    <property type="match status" value="1"/>
</dbReference>
<dbReference type="InterPro" id="IPR033337">
    <property type="entry name" value="TORTIFOLIA1/SINE1-2"/>
</dbReference>
<dbReference type="Gramene" id="arahy.Tifrunner.gnm2.ann2.Ah06g298500.1">
    <property type="protein sequence ID" value="arahy.Tifrunner.gnm2.ann2.Ah06g298500.1-CDS"/>
    <property type="gene ID" value="arahy.Tifrunner.gnm2.ann2.Ah06g298500"/>
</dbReference>
<dbReference type="GO" id="GO:0005874">
    <property type="term" value="C:microtubule"/>
    <property type="evidence" value="ECO:0007669"/>
    <property type="project" value="InterPro"/>
</dbReference>
<dbReference type="Proteomes" id="UP000289738">
    <property type="component" value="Chromosome A06"/>
</dbReference>
<dbReference type="InterPro" id="IPR011989">
    <property type="entry name" value="ARM-like"/>
</dbReference>
<name>A0A445CSV6_ARAHY</name>
<evidence type="ECO:0000256" key="1">
    <source>
        <dbReference type="SAM" id="MobiDB-lite"/>
    </source>
</evidence>
<dbReference type="OrthoDB" id="611190at2759"/>
<evidence type="ECO:0000259" key="2">
    <source>
        <dbReference type="Pfam" id="PF24714"/>
    </source>
</evidence>
<dbReference type="InterPro" id="IPR016024">
    <property type="entry name" value="ARM-type_fold"/>
</dbReference>
<dbReference type="SMR" id="A0A445CSV6"/>
<feature type="compositionally biased region" description="Polar residues" evidence="1">
    <location>
        <begin position="460"/>
        <end position="473"/>
    </location>
</feature>
<evidence type="ECO:0000313" key="4">
    <source>
        <dbReference type="Proteomes" id="UP000289738"/>
    </source>
</evidence>
<feature type="domain" description="TORTIFOLIA1/SINE1-2 N-terminal" evidence="2">
    <location>
        <begin position="18"/>
        <end position="290"/>
    </location>
</feature>
<keyword evidence="4" id="KW-1185">Reference proteome</keyword>
<feature type="region of interest" description="Disordered" evidence="1">
    <location>
        <begin position="460"/>
        <end position="540"/>
    </location>
</feature>
<organism evidence="3 4">
    <name type="scientific">Arachis hypogaea</name>
    <name type="common">Peanut</name>
    <dbReference type="NCBI Taxonomy" id="3818"/>
    <lineage>
        <taxon>Eukaryota</taxon>
        <taxon>Viridiplantae</taxon>
        <taxon>Streptophyta</taxon>
        <taxon>Embryophyta</taxon>
        <taxon>Tracheophyta</taxon>
        <taxon>Spermatophyta</taxon>
        <taxon>Magnoliopsida</taxon>
        <taxon>eudicotyledons</taxon>
        <taxon>Gunneridae</taxon>
        <taxon>Pentapetalae</taxon>
        <taxon>rosids</taxon>
        <taxon>fabids</taxon>
        <taxon>Fabales</taxon>
        <taxon>Fabaceae</taxon>
        <taxon>Papilionoideae</taxon>
        <taxon>50 kb inversion clade</taxon>
        <taxon>dalbergioids sensu lato</taxon>
        <taxon>Dalbergieae</taxon>
        <taxon>Pterocarpus clade</taxon>
        <taxon>Arachis</taxon>
    </lineage>
</organism>
<dbReference type="Pfam" id="PF24714">
    <property type="entry name" value="TOR1L1_N"/>
    <property type="match status" value="1"/>
</dbReference>
<gene>
    <name evidence="3" type="ORF">Ahy_A06g029267</name>
</gene>